<organism evidence="1 2">
    <name type="scientific">Roridomyces roridus</name>
    <dbReference type="NCBI Taxonomy" id="1738132"/>
    <lineage>
        <taxon>Eukaryota</taxon>
        <taxon>Fungi</taxon>
        <taxon>Dikarya</taxon>
        <taxon>Basidiomycota</taxon>
        <taxon>Agaricomycotina</taxon>
        <taxon>Agaricomycetes</taxon>
        <taxon>Agaricomycetidae</taxon>
        <taxon>Agaricales</taxon>
        <taxon>Marasmiineae</taxon>
        <taxon>Mycenaceae</taxon>
        <taxon>Roridomyces</taxon>
    </lineage>
</organism>
<gene>
    <name evidence="1" type="ORF">FB45DRAFT_149400</name>
</gene>
<dbReference type="AlphaFoldDB" id="A0AAD7BGH5"/>
<comment type="caution">
    <text evidence="1">The sequence shown here is derived from an EMBL/GenBank/DDBJ whole genome shotgun (WGS) entry which is preliminary data.</text>
</comment>
<evidence type="ECO:0000313" key="2">
    <source>
        <dbReference type="Proteomes" id="UP001221142"/>
    </source>
</evidence>
<accession>A0AAD7BGH5</accession>
<keyword evidence="2" id="KW-1185">Reference proteome</keyword>
<proteinExistence type="predicted"/>
<sequence length="277" mass="31433">MPIEPRLPPELEREIFEFSALLYPTTIPRLLLVAHRVLAWIEPILYAVLSLGESNQSIMVPILEKPPDFLRKHVHHILVDDSESATATEALLRVAVDIQSMSIMDILPGLNLSKLIKPLKNITRLSISLESTLGPIDLKFPVYTNITHLDLFDSYDEALNTVLRGVALLPALTHLAINMDCRLGAEQTTQVLTDCKKLCILVVMDPDGERPFETEPPVEDERCVLMGLPNEQYKVDWQIGVRGGVDFWARAEKFVEKKRRGEIEPKSRRWIIPEDDI</sequence>
<name>A0AAD7BGH5_9AGAR</name>
<evidence type="ECO:0000313" key="1">
    <source>
        <dbReference type="EMBL" id="KAJ7620288.1"/>
    </source>
</evidence>
<dbReference type="EMBL" id="JARKIF010000017">
    <property type="protein sequence ID" value="KAJ7620288.1"/>
    <property type="molecule type" value="Genomic_DNA"/>
</dbReference>
<dbReference type="Proteomes" id="UP001221142">
    <property type="component" value="Unassembled WGS sequence"/>
</dbReference>
<reference evidence="1" key="1">
    <citation type="submission" date="2023-03" db="EMBL/GenBank/DDBJ databases">
        <title>Massive genome expansion in bonnet fungi (Mycena s.s.) driven by repeated elements and novel gene families across ecological guilds.</title>
        <authorList>
            <consortium name="Lawrence Berkeley National Laboratory"/>
            <person name="Harder C.B."/>
            <person name="Miyauchi S."/>
            <person name="Viragh M."/>
            <person name="Kuo A."/>
            <person name="Thoen E."/>
            <person name="Andreopoulos B."/>
            <person name="Lu D."/>
            <person name="Skrede I."/>
            <person name="Drula E."/>
            <person name="Henrissat B."/>
            <person name="Morin E."/>
            <person name="Kohler A."/>
            <person name="Barry K."/>
            <person name="LaButti K."/>
            <person name="Morin E."/>
            <person name="Salamov A."/>
            <person name="Lipzen A."/>
            <person name="Mereny Z."/>
            <person name="Hegedus B."/>
            <person name="Baldrian P."/>
            <person name="Stursova M."/>
            <person name="Weitz H."/>
            <person name="Taylor A."/>
            <person name="Grigoriev I.V."/>
            <person name="Nagy L.G."/>
            <person name="Martin F."/>
            <person name="Kauserud H."/>
        </authorList>
    </citation>
    <scope>NUCLEOTIDE SEQUENCE</scope>
    <source>
        <strain evidence="1">9284</strain>
    </source>
</reference>
<protein>
    <submittedName>
        <fullName evidence="1">Uncharacterized protein</fullName>
    </submittedName>
</protein>